<evidence type="ECO:0000313" key="2">
    <source>
        <dbReference type="Proteomes" id="UP000184050"/>
    </source>
</evidence>
<reference evidence="1 2" key="1">
    <citation type="submission" date="2016-11" db="EMBL/GenBank/DDBJ databases">
        <authorList>
            <person name="Jaros S."/>
            <person name="Januszkiewicz K."/>
            <person name="Wedrychowicz H."/>
        </authorList>
    </citation>
    <scope>NUCLEOTIDE SEQUENCE [LARGE SCALE GENOMIC DNA]</scope>
    <source>
        <strain evidence="1 2">DSM 27063</strain>
    </source>
</reference>
<evidence type="ECO:0008006" key="3">
    <source>
        <dbReference type="Google" id="ProtNLM"/>
    </source>
</evidence>
<dbReference type="AlphaFoldDB" id="A0A1M6FU98"/>
<dbReference type="OrthoDB" id="2518538at2"/>
<gene>
    <name evidence="1" type="ORF">SAMN05444280_10982</name>
</gene>
<sequence length="689" mass="77508">MNRTFLLIGLIASLLFSSCNKEKVTLNSLLSEMTDREVLTRLPEKPYTLKQFSSYDRQSTTPGEEGWWANADFTQFIREEENSGRREFVLFDAEGPGAVVRWWMTFAGEGAADGTVRIYLDNKQEPVIEGDILKLLSGEMLAKEPLAASVSHETEYGQRGHNLYLPLPYASQCKITYECDAVEITDEGRRPSIYYNICYRTYEKGVEVESISPEVVQQNRELIDATGRFLLAGYSAPDQKELSGEKALAPGESLTLNFEGSDKAVSYLSAALESENLPQALRSTVLSISFDGEETVWIPVGEFFGTGYQVNPSNTWYTKVTENGNMESYWLMPFKENVEIKFTNYGEETVNVKAAADLESYKWSNTSLYFGAAWKEHYQINTAKDPDLDNHKWHFDVNYVDLKGHGLYVGDALTVFNTADAWWGEGDEKIFVDGEEFPSFIGTGTEDYYGYAWCRPEKFTHPFIAQPTGAGNFHPGMTVNMRYRTLDAIPFQSEISSNIELWHWAKTTINFAMSSFWYARPGVETNAEINVESVKNPVALDRSAIYPPVVDEDGMIEGEHLELALTPTGTAGMQGGDFGWSGDSQLWWRHGKTNDELLTRFILEEDGRYRISARLTQAPDYGIIQLYLDGRPLGQKFNGYFSEGVRAVEVDLGSRVINEGEHILTVKIVGADANAKPGNMAGIDWVKFE</sequence>
<dbReference type="RefSeq" id="WP_073168096.1">
    <property type="nucleotide sequence ID" value="NZ_FQZE01000009.1"/>
</dbReference>
<dbReference type="PROSITE" id="PS51257">
    <property type="entry name" value="PROKAR_LIPOPROTEIN"/>
    <property type="match status" value="1"/>
</dbReference>
<keyword evidence="2" id="KW-1185">Reference proteome</keyword>
<accession>A0A1M6FU98</accession>
<dbReference type="Gene3D" id="2.60.120.1390">
    <property type="match status" value="2"/>
</dbReference>
<dbReference type="InterPro" id="IPR021345">
    <property type="entry name" value="DUF2961"/>
</dbReference>
<dbReference type="Proteomes" id="UP000184050">
    <property type="component" value="Unassembled WGS sequence"/>
</dbReference>
<dbReference type="Pfam" id="PF11175">
    <property type="entry name" value="DUF2961"/>
    <property type="match status" value="1"/>
</dbReference>
<proteinExistence type="predicted"/>
<dbReference type="STRING" id="1168035.SAMN05444280_10982"/>
<protein>
    <recommendedName>
        <fullName evidence="3">DUF2961 domain-containing protein</fullName>
    </recommendedName>
</protein>
<evidence type="ECO:0000313" key="1">
    <source>
        <dbReference type="EMBL" id="SHJ01281.1"/>
    </source>
</evidence>
<dbReference type="EMBL" id="FQZE01000009">
    <property type="protein sequence ID" value="SHJ01281.1"/>
    <property type="molecule type" value="Genomic_DNA"/>
</dbReference>
<name>A0A1M6FU98_9BACT</name>
<organism evidence="1 2">
    <name type="scientific">Tangfeifania diversioriginum</name>
    <dbReference type="NCBI Taxonomy" id="1168035"/>
    <lineage>
        <taxon>Bacteria</taxon>
        <taxon>Pseudomonadati</taxon>
        <taxon>Bacteroidota</taxon>
        <taxon>Bacteroidia</taxon>
        <taxon>Marinilabiliales</taxon>
        <taxon>Prolixibacteraceae</taxon>
        <taxon>Tangfeifania</taxon>
    </lineage>
</organism>